<dbReference type="Proteomes" id="UP000695562">
    <property type="component" value="Unassembled WGS sequence"/>
</dbReference>
<evidence type="ECO:0000313" key="3">
    <source>
        <dbReference type="Proteomes" id="UP000695562"/>
    </source>
</evidence>
<dbReference type="PANTHER" id="PTHR20948">
    <property type="entry name" value="TRANSMEMBRANE PROTEIN 164"/>
    <property type="match status" value="1"/>
</dbReference>
<feature type="transmembrane region" description="Helical" evidence="1">
    <location>
        <begin position="36"/>
        <end position="54"/>
    </location>
</feature>
<sequence length="279" mass="32492">MIDITTKYLVQVFHTISDPIDERHWFLSPEQHALEFIYMNLTYILVIIFGSYLLKGRKSKITVVNDKKDHILVKLVALVLAINVIMNLIYKTSKSCRQLFFMLQPCHVVSCVYIFCLLTNNYQRGLKVFKVSIYMIFVTVAALVRPDTTDLTLQYEVLNFYIQHYALLFAPFILQIYRYNIEFEWGYALISSGIFGIAHFFFFEIFSFISGININYMLFPPPLGSFDHMVQETYRIIIAVLLFFLSWLLGLAVIKISNVLRPFLIGSAQSNPKLNKKTK</sequence>
<dbReference type="InterPro" id="IPR026508">
    <property type="entry name" value="TMEM164"/>
</dbReference>
<keyword evidence="1" id="KW-0472">Membrane</keyword>
<dbReference type="AlphaFoldDB" id="A0A8J4PSV3"/>
<feature type="transmembrane region" description="Helical" evidence="1">
    <location>
        <begin position="128"/>
        <end position="146"/>
    </location>
</feature>
<evidence type="ECO:0008006" key="4">
    <source>
        <dbReference type="Google" id="ProtNLM"/>
    </source>
</evidence>
<dbReference type="OrthoDB" id="17328at2759"/>
<comment type="caution">
    <text evidence="2">The sequence shown here is derived from an EMBL/GenBank/DDBJ whole genome shotgun (WGS) entry which is preliminary data.</text>
</comment>
<dbReference type="EMBL" id="AJWJ01000330">
    <property type="protein sequence ID" value="KAF2071884.1"/>
    <property type="molecule type" value="Genomic_DNA"/>
</dbReference>
<evidence type="ECO:0000313" key="2">
    <source>
        <dbReference type="EMBL" id="KAF2071884.1"/>
    </source>
</evidence>
<keyword evidence="1" id="KW-1133">Transmembrane helix</keyword>
<feature type="transmembrane region" description="Helical" evidence="1">
    <location>
        <begin position="158"/>
        <end position="177"/>
    </location>
</feature>
<feature type="transmembrane region" description="Helical" evidence="1">
    <location>
        <begin position="75"/>
        <end position="93"/>
    </location>
</feature>
<feature type="transmembrane region" description="Helical" evidence="1">
    <location>
        <begin position="189"/>
        <end position="214"/>
    </location>
</feature>
<feature type="transmembrane region" description="Helical" evidence="1">
    <location>
        <begin position="99"/>
        <end position="116"/>
    </location>
</feature>
<dbReference type="Pfam" id="PF14808">
    <property type="entry name" value="TMEM164"/>
    <property type="match status" value="1"/>
</dbReference>
<feature type="transmembrane region" description="Helical" evidence="1">
    <location>
        <begin position="234"/>
        <end position="254"/>
    </location>
</feature>
<dbReference type="PANTHER" id="PTHR20948:SF2">
    <property type="entry name" value="TRANSMEMBRANE PROTEIN 164"/>
    <property type="match status" value="1"/>
</dbReference>
<proteinExistence type="predicted"/>
<protein>
    <recommendedName>
        <fullName evidence="4">Transmembrane protein</fullName>
    </recommendedName>
</protein>
<gene>
    <name evidence="2" type="ORF">CYY_006811</name>
</gene>
<name>A0A8J4PSV3_9MYCE</name>
<keyword evidence="1" id="KW-0812">Transmembrane</keyword>
<reference evidence="2" key="1">
    <citation type="submission" date="2020-01" db="EMBL/GenBank/DDBJ databases">
        <title>Development of genomics and gene disruption for Polysphondylium violaceum indicates a role for the polyketide synthase stlB in stalk morphogenesis.</title>
        <authorList>
            <person name="Narita B."/>
            <person name="Kawabe Y."/>
            <person name="Kin K."/>
            <person name="Saito T."/>
            <person name="Gibbs R."/>
            <person name="Kuspa A."/>
            <person name="Muzny D."/>
            <person name="Queller D."/>
            <person name="Richards S."/>
            <person name="Strassman J."/>
            <person name="Sucgang R."/>
            <person name="Worley K."/>
            <person name="Schaap P."/>
        </authorList>
    </citation>
    <scope>NUCLEOTIDE SEQUENCE</scope>
    <source>
        <strain evidence="2">QSvi11</strain>
    </source>
</reference>
<evidence type="ECO:0000256" key="1">
    <source>
        <dbReference type="SAM" id="Phobius"/>
    </source>
</evidence>
<accession>A0A8J4PSV3</accession>
<organism evidence="2 3">
    <name type="scientific">Polysphondylium violaceum</name>
    <dbReference type="NCBI Taxonomy" id="133409"/>
    <lineage>
        <taxon>Eukaryota</taxon>
        <taxon>Amoebozoa</taxon>
        <taxon>Evosea</taxon>
        <taxon>Eumycetozoa</taxon>
        <taxon>Dictyostelia</taxon>
        <taxon>Dictyosteliales</taxon>
        <taxon>Dictyosteliaceae</taxon>
        <taxon>Polysphondylium</taxon>
    </lineage>
</organism>
<keyword evidence="3" id="KW-1185">Reference proteome</keyword>